<proteinExistence type="predicted"/>
<organism evidence="2 3">
    <name type="scientific">Puccinia coronata f. sp. avenae</name>
    <dbReference type="NCBI Taxonomy" id="200324"/>
    <lineage>
        <taxon>Eukaryota</taxon>
        <taxon>Fungi</taxon>
        <taxon>Dikarya</taxon>
        <taxon>Basidiomycota</taxon>
        <taxon>Pucciniomycotina</taxon>
        <taxon>Pucciniomycetes</taxon>
        <taxon>Pucciniales</taxon>
        <taxon>Pucciniaceae</taxon>
        <taxon>Puccinia</taxon>
    </lineage>
</organism>
<name>A0A2N5T4W7_9BASI</name>
<feature type="compositionally biased region" description="Low complexity" evidence="1">
    <location>
        <begin position="159"/>
        <end position="168"/>
    </location>
</feature>
<feature type="region of interest" description="Disordered" evidence="1">
    <location>
        <begin position="1"/>
        <end position="25"/>
    </location>
</feature>
<feature type="region of interest" description="Disordered" evidence="1">
    <location>
        <begin position="144"/>
        <end position="242"/>
    </location>
</feature>
<dbReference type="AlphaFoldDB" id="A0A2N5T4W7"/>
<dbReference type="Proteomes" id="UP000235392">
    <property type="component" value="Unassembled WGS sequence"/>
</dbReference>
<gene>
    <name evidence="2" type="ORF">PCASD_15552</name>
</gene>
<comment type="caution">
    <text evidence="2">The sequence shown here is derived from an EMBL/GenBank/DDBJ whole genome shotgun (WGS) entry which is preliminary data.</text>
</comment>
<feature type="compositionally biased region" description="Basic residues" evidence="1">
    <location>
        <begin position="229"/>
        <end position="238"/>
    </location>
</feature>
<dbReference type="PANTHER" id="PTHR33324:SF2">
    <property type="entry name" value="MYB_SANT-LIKE DNA-BINDING DOMAIN-CONTAINING PROTEIN"/>
    <property type="match status" value="1"/>
</dbReference>
<protein>
    <submittedName>
        <fullName evidence="2">Uncharacterized protein</fullName>
    </submittedName>
</protein>
<accession>A0A2N5T4W7</accession>
<evidence type="ECO:0000313" key="3">
    <source>
        <dbReference type="Proteomes" id="UP000235392"/>
    </source>
</evidence>
<dbReference type="PANTHER" id="PTHR33324">
    <property type="entry name" value="EXPRESSED PROTEIN"/>
    <property type="match status" value="1"/>
</dbReference>
<reference evidence="2 3" key="1">
    <citation type="submission" date="2017-11" db="EMBL/GenBank/DDBJ databases">
        <title>De novo assembly and phasing of dikaryotic genomes from two isolates of Puccinia coronata f. sp. avenae, the causal agent of oat crown rust.</title>
        <authorList>
            <person name="Miller M.E."/>
            <person name="Zhang Y."/>
            <person name="Omidvar V."/>
            <person name="Sperschneider J."/>
            <person name="Schwessinger B."/>
            <person name="Raley C."/>
            <person name="Palmer J.M."/>
            <person name="Garnica D."/>
            <person name="Upadhyaya N."/>
            <person name="Rathjen J."/>
            <person name="Taylor J.M."/>
            <person name="Park R.F."/>
            <person name="Dodds P.N."/>
            <person name="Hirsch C.D."/>
            <person name="Kianian S.F."/>
            <person name="Figueroa M."/>
        </authorList>
    </citation>
    <scope>NUCLEOTIDE SEQUENCE [LARGE SCALE GENOMIC DNA]</scope>
    <source>
        <strain evidence="2">12SD80</strain>
    </source>
</reference>
<evidence type="ECO:0000256" key="1">
    <source>
        <dbReference type="SAM" id="MobiDB-lite"/>
    </source>
</evidence>
<feature type="region of interest" description="Disordered" evidence="1">
    <location>
        <begin position="295"/>
        <end position="317"/>
    </location>
</feature>
<feature type="compositionally biased region" description="Low complexity" evidence="1">
    <location>
        <begin position="1"/>
        <end position="10"/>
    </location>
</feature>
<evidence type="ECO:0000313" key="2">
    <source>
        <dbReference type="EMBL" id="PLW20510.1"/>
    </source>
</evidence>
<sequence>MPPKNNQNKQKAPKKQPISWERDGVDGGDSSITIILDWLGTGNNYLRWRGDVEGGITKTRLCSEILQIMQEHGITHRDSKGIRQKLGDLQASYNAACDWKKNTGQGILARDEINGVRTVQAKVLEICRHWDSLNPIMSSRSVTEPLHVRSSLTGDQLRGQQSSGHQPSGHPPSDESADAPAHEPTSGAITSDLPENPLDGLDSIATPAAAKKKNSKKQGSTAGSSRSKANAKRPKKKKITTEELYMKSMVSKRQADVTRAQAEASKVKVSYMKELCSHGLILEEIEKKVAEEFPCLADMENPDDSSSSSSNSDDSSE</sequence>
<feature type="compositionally biased region" description="Low complexity" evidence="1">
    <location>
        <begin position="304"/>
        <end position="317"/>
    </location>
</feature>
<dbReference type="EMBL" id="PGCI01000697">
    <property type="protein sequence ID" value="PLW20510.1"/>
    <property type="molecule type" value="Genomic_DNA"/>
</dbReference>